<feature type="domain" description="Pep3/Vps18 RING C-terminal" evidence="11">
    <location>
        <begin position="888"/>
        <end position="986"/>
    </location>
</feature>
<evidence type="ECO:0000259" key="10">
    <source>
        <dbReference type="Pfam" id="PF05131"/>
    </source>
</evidence>
<protein>
    <recommendedName>
        <fullName evidence="3">Vacuolar protein sorting-associated protein 18 homolog</fullName>
    </recommendedName>
</protein>
<dbReference type="GO" id="GO:0030674">
    <property type="term" value="F:protein-macromolecule adaptor activity"/>
    <property type="evidence" value="ECO:0007669"/>
    <property type="project" value="TreeGrafter"/>
</dbReference>
<evidence type="ECO:0000313" key="12">
    <source>
        <dbReference type="EMBL" id="CAG9832955.1"/>
    </source>
</evidence>
<feature type="domain" description="Pep3/Vps18 beta-propeller" evidence="10">
    <location>
        <begin position="38"/>
        <end position="418"/>
    </location>
</feature>
<dbReference type="CDD" id="cd16462">
    <property type="entry name" value="RING-H2_Pep3p-like"/>
    <property type="match status" value="1"/>
</dbReference>
<dbReference type="GO" id="GO:0048284">
    <property type="term" value="P:organelle fusion"/>
    <property type="evidence" value="ECO:0007669"/>
    <property type="project" value="TreeGrafter"/>
</dbReference>
<dbReference type="GO" id="GO:0008270">
    <property type="term" value="F:zinc ion binding"/>
    <property type="evidence" value="ECO:0007669"/>
    <property type="project" value="UniProtKB-KW"/>
</dbReference>
<keyword evidence="13" id="KW-1185">Reference proteome</keyword>
<comment type="similarity">
    <text evidence="2">Belongs to the VPS18 family.</text>
</comment>
<feature type="coiled-coil region" evidence="9">
    <location>
        <begin position="840"/>
        <end position="881"/>
    </location>
</feature>
<dbReference type="GO" id="GO:0007040">
    <property type="term" value="P:lysosome organization"/>
    <property type="evidence" value="ECO:0007669"/>
    <property type="project" value="TreeGrafter"/>
</dbReference>
<keyword evidence="5" id="KW-0863">Zinc-finger</keyword>
<reference evidence="12" key="1">
    <citation type="submission" date="2022-01" db="EMBL/GenBank/DDBJ databases">
        <authorList>
            <person name="King R."/>
        </authorList>
    </citation>
    <scope>NUCLEOTIDE SEQUENCE</scope>
</reference>
<evidence type="ECO:0000256" key="1">
    <source>
        <dbReference type="ARBA" id="ARBA00004492"/>
    </source>
</evidence>
<dbReference type="Proteomes" id="UP001153709">
    <property type="component" value="Chromosome 4"/>
</dbReference>
<keyword evidence="7" id="KW-0472">Membrane</keyword>
<dbReference type="PROSITE" id="PS50236">
    <property type="entry name" value="CHCR"/>
    <property type="match status" value="1"/>
</dbReference>
<dbReference type="Pfam" id="PF26148">
    <property type="entry name" value="VPS18_RING_C"/>
    <property type="match status" value="1"/>
</dbReference>
<dbReference type="PANTHER" id="PTHR23323:SF26">
    <property type="entry name" value="VACUOLAR PROTEIN SORTING-ASSOCIATED PROTEIN 18 HOMOLOG"/>
    <property type="match status" value="1"/>
</dbReference>
<evidence type="ECO:0000256" key="5">
    <source>
        <dbReference type="ARBA" id="ARBA00022771"/>
    </source>
</evidence>
<evidence type="ECO:0000259" key="11">
    <source>
        <dbReference type="Pfam" id="PF26148"/>
    </source>
</evidence>
<dbReference type="GO" id="GO:0030897">
    <property type="term" value="C:HOPS complex"/>
    <property type="evidence" value="ECO:0007669"/>
    <property type="project" value="TreeGrafter"/>
</dbReference>
<dbReference type="GO" id="GO:0008333">
    <property type="term" value="P:endosome to lysosome transport"/>
    <property type="evidence" value="ECO:0007669"/>
    <property type="project" value="TreeGrafter"/>
</dbReference>
<keyword evidence="6" id="KW-0862">Zinc</keyword>
<dbReference type="PANTHER" id="PTHR23323">
    <property type="entry name" value="VACUOLAR PROTEIN SORTING-ASSOCIATED PROTEIN"/>
    <property type="match status" value="1"/>
</dbReference>
<comment type="subcellular location">
    <subcellularLocation>
        <location evidence="1">Late endosome membrane</location>
        <topology evidence="1">Peripheral membrane protein</topology>
        <orientation evidence="1">Cytoplasmic side</orientation>
    </subcellularLocation>
</comment>
<name>A0A9N9XBU8_DIABA</name>
<evidence type="ECO:0000256" key="7">
    <source>
        <dbReference type="ARBA" id="ARBA00023136"/>
    </source>
</evidence>
<evidence type="ECO:0000256" key="9">
    <source>
        <dbReference type="SAM" id="Coils"/>
    </source>
</evidence>
<organism evidence="12 13">
    <name type="scientific">Diabrotica balteata</name>
    <name type="common">Banded cucumber beetle</name>
    <dbReference type="NCBI Taxonomy" id="107213"/>
    <lineage>
        <taxon>Eukaryota</taxon>
        <taxon>Metazoa</taxon>
        <taxon>Ecdysozoa</taxon>
        <taxon>Arthropoda</taxon>
        <taxon>Hexapoda</taxon>
        <taxon>Insecta</taxon>
        <taxon>Pterygota</taxon>
        <taxon>Neoptera</taxon>
        <taxon>Endopterygota</taxon>
        <taxon>Coleoptera</taxon>
        <taxon>Polyphaga</taxon>
        <taxon>Cucujiformia</taxon>
        <taxon>Chrysomeloidea</taxon>
        <taxon>Chrysomelidae</taxon>
        <taxon>Galerucinae</taxon>
        <taxon>Diabroticina</taxon>
        <taxon>Diabroticites</taxon>
        <taxon>Diabrotica</taxon>
    </lineage>
</organism>
<evidence type="ECO:0000313" key="13">
    <source>
        <dbReference type="Proteomes" id="UP001153709"/>
    </source>
</evidence>
<proteinExistence type="inferred from homology"/>
<evidence type="ECO:0000256" key="4">
    <source>
        <dbReference type="ARBA" id="ARBA00022723"/>
    </source>
</evidence>
<dbReference type="GO" id="GO:0006886">
    <property type="term" value="P:intracellular protein transport"/>
    <property type="evidence" value="ECO:0007669"/>
    <property type="project" value="UniProtKB-UniRule"/>
</dbReference>
<evidence type="ECO:0000256" key="8">
    <source>
        <dbReference type="PROSITE-ProRule" id="PRU01006"/>
    </source>
</evidence>
<evidence type="ECO:0000256" key="2">
    <source>
        <dbReference type="ARBA" id="ARBA00010454"/>
    </source>
</evidence>
<dbReference type="EMBL" id="OU898279">
    <property type="protein sequence ID" value="CAG9832955.1"/>
    <property type="molecule type" value="Genomic_DNA"/>
</dbReference>
<dbReference type="InterPro" id="IPR013083">
    <property type="entry name" value="Znf_RING/FYVE/PHD"/>
</dbReference>
<dbReference type="AlphaFoldDB" id="A0A9N9XBU8"/>
<evidence type="ECO:0000256" key="6">
    <source>
        <dbReference type="ARBA" id="ARBA00022833"/>
    </source>
</evidence>
<dbReference type="Pfam" id="PF05131">
    <property type="entry name" value="Pep3_Vps18"/>
    <property type="match status" value="1"/>
</dbReference>
<dbReference type="GO" id="GO:0006904">
    <property type="term" value="P:vesicle docking involved in exocytosis"/>
    <property type="evidence" value="ECO:0007669"/>
    <property type="project" value="TreeGrafter"/>
</dbReference>
<dbReference type="InterPro" id="IPR007810">
    <property type="entry name" value="Pep3/Vps18_beta-prop"/>
</dbReference>
<dbReference type="Gene3D" id="3.30.40.10">
    <property type="entry name" value="Zinc/RING finger domain, C3HC4 (zinc finger)"/>
    <property type="match status" value="1"/>
</dbReference>
<dbReference type="GO" id="GO:0007032">
    <property type="term" value="P:endosome organization"/>
    <property type="evidence" value="ECO:0007669"/>
    <property type="project" value="TreeGrafter"/>
</dbReference>
<sequence>MTSMFDQFEQAAMNTKHTLDPELCTAGFINMSLEPELPIFSKSKKDFSPSEKITHVAIANKHLVIFMSNCVLFRMNLNNPQQTSEISLSKYTTTSKLTNLFLDPTGNHLLLTFLSKVPDGGPELLYLSKKLDKVRTTPKFRGNDFTAVAWNPLNESESTTGPILLGTSKGLIFETEIALEGDKFFASSFSSSLEQYWRQLPNYLPLYGNKDDDGLVFDIGKGQNNPIQGLEFFRIPGTDKFVIIVATPSKLYYFSSSVNIAEKPVLQQVFNKYLNVPEAQTFMECHSDKKFSKLQLWSENLTTPNSFAWVTSEGISFCQIDLAIDSIKSIESKTNLIPYPKALYDDSTPQKYPLAVALTQFHILLAYTDSVKGVCLFNQEVVYEDNYNEAFGRLVNLVKDVRTGDIWAITENSVFRFRVTREERNIWQIFCNNEEFELAKKYSRGNLQCYNHVLIKEADKLFGDQKYELSAQRYAETESSLEEICLKFIEANQHNALKLFLRCKLDTLKPQDKTQITMIVIWVMELYLVKLEQMRLAGLEQSAAYADLQKEFDVFLALDEISNCIKNNKGTVYNLMSSHGDKNNVLKLTILNKNFEQIIQQHIFKNNFHDALDVLKSQKNYELYYQFTPILIQEIPKYMIKVLIEQGRKLVPLKLLPAMVTCNSELHAREIVKYLEFCIDKLKNTDKAIHNFLISLYAKYDSDMLMKYLNKCDAEMLKYMNTQGQKLTMVNFDIHYALRLCHEHDHKRACVQLYGLLGMWKAAVDLALTIDVDLAKKMANMSPEDDVELKKKLWLKIAEYVFKDKEDVGEMIDFLQQCDLIKIEDILPFFPDFVTIDYFKDAICSSLKEYNQHIQNLKDEMEEATKSAEQVREDIETFRNHRTIINTTDTCEVCNKTLLIKPFYMFPCHHRFHSDCLLAELSPFLGPAKRYRLMDLDKQLQSYNNQINIDTISTGSTGLSAKDQIKLEIDNILASECLYCGENMIRNIDKPFIEDHEYETIMKEWE</sequence>
<dbReference type="InterPro" id="IPR000547">
    <property type="entry name" value="Clathrin_H-chain/VPS_repeat"/>
</dbReference>
<keyword evidence="4" id="KW-0479">Metal-binding</keyword>
<feature type="repeat" description="CHCR" evidence="8">
    <location>
        <begin position="643"/>
        <end position="810"/>
    </location>
</feature>
<accession>A0A9N9XBU8</accession>
<keyword evidence="9" id="KW-0175">Coiled coil</keyword>
<dbReference type="OrthoDB" id="1845386at2759"/>
<dbReference type="GO" id="GO:0031902">
    <property type="term" value="C:late endosome membrane"/>
    <property type="evidence" value="ECO:0007669"/>
    <property type="project" value="UniProtKB-SubCell"/>
</dbReference>
<evidence type="ECO:0000256" key="3">
    <source>
        <dbReference type="ARBA" id="ARBA00017338"/>
    </source>
</evidence>
<dbReference type="InterPro" id="IPR058919">
    <property type="entry name" value="Pep3/Vps18_RING_C"/>
</dbReference>
<gene>
    <name evidence="12" type="ORF">DIABBA_LOCUS6392</name>
</gene>
<dbReference type="SUPFAM" id="SSF57850">
    <property type="entry name" value="RING/U-box"/>
    <property type="match status" value="1"/>
</dbReference>